<dbReference type="AlphaFoldDB" id="A0AAP0WX62"/>
<organism evidence="2 3">
    <name type="scientific">Liquidambar formosana</name>
    <name type="common">Formosan gum</name>
    <dbReference type="NCBI Taxonomy" id="63359"/>
    <lineage>
        <taxon>Eukaryota</taxon>
        <taxon>Viridiplantae</taxon>
        <taxon>Streptophyta</taxon>
        <taxon>Embryophyta</taxon>
        <taxon>Tracheophyta</taxon>
        <taxon>Spermatophyta</taxon>
        <taxon>Magnoliopsida</taxon>
        <taxon>eudicotyledons</taxon>
        <taxon>Gunneridae</taxon>
        <taxon>Pentapetalae</taxon>
        <taxon>Saxifragales</taxon>
        <taxon>Altingiaceae</taxon>
        <taxon>Liquidambar</taxon>
    </lineage>
</organism>
<reference evidence="2 3" key="1">
    <citation type="journal article" date="2024" name="Plant J.">
        <title>Genome sequences and population genomics reveal climatic adaptation and genomic divergence between two closely related sweetgum species.</title>
        <authorList>
            <person name="Xu W.Q."/>
            <person name="Ren C.Q."/>
            <person name="Zhang X.Y."/>
            <person name="Comes H.P."/>
            <person name="Liu X.H."/>
            <person name="Li Y.G."/>
            <person name="Kettle C.J."/>
            <person name="Jalonen R."/>
            <person name="Gaisberger H."/>
            <person name="Ma Y.Z."/>
            <person name="Qiu Y.X."/>
        </authorList>
    </citation>
    <scope>NUCLEOTIDE SEQUENCE [LARGE SCALE GENOMIC DNA]</scope>
    <source>
        <strain evidence="2">Hangzhou</strain>
    </source>
</reference>
<protein>
    <recommendedName>
        <fullName evidence="4">Late embryogenesis abundant protein LEA-2 subgroup domain-containing protein</fullName>
    </recommendedName>
</protein>
<keyword evidence="1" id="KW-1133">Transmembrane helix</keyword>
<comment type="caution">
    <text evidence="2">The sequence shown here is derived from an EMBL/GenBank/DDBJ whole genome shotgun (WGS) entry which is preliminary data.</text>
</comment>
<keyword evidence="3" id="KW-1185">Reference proteome</keyword>
<evidence type="ECO:0000313" key="3">
    <source>
        <dbReference type="Proteomes" id="UP001415857"/>
    </source>
</evidence>
<sequence>MNKPQRPMYTNLASCLVAALFLIFVIAVIFTVYISVYKPKNPTIAVNSVDFPAFSISNGVVKSSFVQNVSVRNPNRDAFTHYDSSLELVYSGHQVGFMFIPAGEIDGGRTEHMVARFAIEPFPLTEASSGVVTALIDGLSGVGGVGVGPTFETESRMKLVGRVRVLRFFMHRVESRASCSVVVEVQNGAVLGLRC</sequence>
<proteinExistence type="predicted"/>
<dbReference type="PANTHER" id="PTHR31852">
    <property type="entry name" value="LATE EMBRYOGENESIS ABUNDANT (LEA) HYDROXYPROLINE-RICH GLYCOPROTEIN FAMILY"/>
    <property type="match status" value="1"/>
</dbReference>
<evidence type="ECO:0000256" key="1">
    <source>
        <dbReference type="SAM" id="Phobius"/>
    </source>
</evidence>
<evidence type="ECO:0000313" key="2">
    <source>
        <dbReference type="EMBL" id="KAK9280151.1"/>
    </source>
</evidence>
<gene>
    <name evidence="2" type="ORF">L1049_013838</name>
</gene>
<keyword evidence="1" id="KW-0472">Membrane</keyword>
<evidence type="ECO:0008006" key="4">
    <source>
        <dbReference type="Google" id="ProtNLM"/>
    </source>
</evidence>
<accession>A0AAP0WX62</accession>
<feature type="transmembrane region" description="Helical" evidence="1">
    <location>
        <begin position="12"/>
        <end position="34"/>
    </location>
</feature>
<dbReference type="InterPro" id="IPR055301">
    <property type="entry name" value="Lea14-like_2"/>
</dbReference>
<keyword evidence="1" id="KW-0812">Transmembrane</keyword>
<dbReference type="EMBL" id="JBBPBK010000008">
    <property type="protein sequence ID" value="KAK9280151.1"/>
    <property type="molecule type" value="Genomic_DNA"/>
</dbReference>
<name>A0AAP0WX62_LIQFO</name>
<dbReference type="SUPFAM" id="SSF117070">
    <property type="entry name" value="LEA14-like"/>
    <property type="match status" value="1"/>
</dbReference>
<dbReference type="Proteomes" id="UP001415857">
    <property type="component" value="Unassembled WGS sequence"/>
</dbReference>